<protein>
    <recommendedName>
        <fullName evidence="3">PLAT domain-containing protein</fullName>
    </recommendedName>
</protein>
<dbReference type="EMBL" id="JBJQOH010000003">
    <property type="protein sequence ID" value="KAL3691580.1"/>
    <property type="molecule type" value="Genomic_DNA"/>
</dbReference>
<proteinExistence type="predicted"/>
<keyword evidence="2" id="KW-0732">Signal</keyword>
<evidence type="ECO:0000256" key="2">
    <source>
        <dbReference type="SAM" id="SignalP"/>
    </source>
</evidence>
<feature type="chain" id="PRO_5044883601" description="PLAT domain-containing protein" evidence="2">
    <location>
        <begin position="24"/>
        <end position="197"/>
    </location>
</feature>
<comment type="caution">
    <text evidence="4">The sequence shown here is derived from an EMBL/GenBank/DDBJ whole genome shotgun (WGS) entry which is preliminary data.</text>
</comment>
<dbReference type="InterPro" id="IPR036392">
    <property type="entry name" value="PLAT/LH2_dom_sf"/>
</dbReference>
<sequence length="197" mass="21571">MTAMAMVTLLIALVLLSSTSVLAKDDCVYTVFVKTGSVKGAGTDSTIGATFYTAEGGAFEIANFTSWGNPLEPNKDYFESSNLDVFSGYGDCLSGPICKIKLTSDEAGDFSAWFCESVEITAANSGKKCSTHHFTVNQWLSTYYLPDYNLTSSKEGKCSSDSCDSEMYVLAVLRTGVCLDHDERWVRKKCRVRRGHH</sequence>
<feature type="domain" description="PLAT" evidence="3">
    <location>
        <begin position="27"/>
        <end position="154"/>
    </location>
</feature>
<organism evidence="4 5">
    <name type="scientific">Riccia sorocarpa</name>
    <dbReference type="NCBI Taxonomy" id="122646"/>
    <lineage>
        <taxon>Eukaryota</taxon>
        <taxon>Viridiplantae</taxon>
        <taxon>Streptophyta</taxon>
        <taxon>Embryophyta</taxon>
        <taxon>Marchantiophyta</taxon>
        <taxon>Marchantiopsida</taxon>
        <taxon>Marchantiidae</taxon>
        <taxon>Marchantiales</taxon>
        <taxon>Ricciaceae</taxon>
        <taxon>Riccia</taxon>
    </lineage>
</organism>
<accession>A0ABD3HNA8</accession>
<dbReference type="Proteomes" id="UP001633002">
    <property type="component" value="Unassembled WGS sequence"/>
</dbReference>
<evidence type="ECO:0000256" key="1">
    <source>
        <dbReference type="PROSITE-ProRule" id="PRU00152"/>
    </source>
</evidence>
<keyword evidence="5" id="KW-1185">Reference proteome</keyword>
<dbReference type="Gene3D" id="2.60.60.20">
    <property type="entry name" value="PLAT/LH2 domain"/>
    <property type="match status" value="1"/>
</dbReference>
<evidence type="ECO:0000313" key="4">
    <source>
        <dbReference type="EMBL" id="KAL3691580.1"/>
    </source>
</evidence>
<reference evidence="4 5" key="1">
    <citation type="submission" date="2024-09" db="EMBL/GenBank/DDBJ databases">
        <title>Chromosome-scale assembly of Riccia sorocarpa.</title>
        <authorList>
            <person name="Paukszto L."/>
        </authorList>
    </citation>
    <scope>NUCLEOTIDE SEQUENCE [LARGE SCALE GENOMIC DNA]</scope>
    <source>
        <strain evidence="4">LP-2024</strain>
        <tissue evidence="4">Aerial parts of the thallus</tissue>
    </source>
</reference>
<feature type="signal peptide" evidence="2">
    <location>
        <begin position="1"/>
        <end position="23"/>
    </location>
</feature>
<comment type="caution">
    <text evidence="1">Lacks conserved residue(s) required for the propagation of feature annotation.</text>
</comment>
<dbReference type="PANTHER" id="PTHR31718">
    <property type="entry name" value="PLAT DOMAIN-CONTAINING PROTEIN"/>
    <property type="match status" value="1"/>
</dbReference>
<dbReference type="AlphaFoldDB" id="A0ABD3HNA8"/>
<gene>
    <name evidence="4" type="ORF">R1sor_005231</name>
</gene>
<dbReference type="InterPro" id="IPR001024">
    <property type="entry name" value="PLAT/LH2_dom"/>
</dbReference>
<dbReference type="Pfam" id="PF01477">
    <property type="entry name" value="PLAT"/>
    <property type="match status" value="1"/>
</dbReference>
<dbReference type="SUPFAM" id="SSF49723">
    <property type="entry name" value="Lipase/lipooxygenase domain (PLAT/LH2 domain)"/>
    <property type="match status" value="1"/>
</dbReference>
<evidence type="ECO:0000313" key="5">
    <source>
        <dbReference type="Proteomes" id="UP001633002"/>
    </source>
</evidence>
<dbReference type="PROSITE" id="PS50095">
    <property type="entry name" value="PLAT"/>
    <property type="match status" value="1"/>
</dbReference>
<evidence type="ECO:0000259" key="3">
    <source>
        <dbReference type="PROSITE" id="PS50095"/>
    </source>
</evidence>
<dbReference type="PANTHER" id="PTHR31718:SF0">
    <property type="entry name" value="PLAT DOMAIN-CONTAINING PROTEIN 2"/>
    <property type="match status" value="1"/>
</dbReference>
<name>A0ABD3HNA8_9MARC</name>